<keyword evidence="4" id="KW-0238">DNA-binding</keyword>
<reference evidence="8 9" key="1">
    <citation type="submission" date="2019-08" db="EMBL/GenBank/DDBJ databases">
        <title>Deep-cultivation of Planctomycetes and their phenomic and genomic characterization uncovers novel biology.</title>
        <authorList>
            <person name="Wiegand S."/>
            <person name="Jogler M."/>
            <person name="Boedeker C."/>
            <person name="Pinto D."/>
            <person name="Vollmers J."/>
            <person name="Rivas-Marin E."/>
            <person name="Kohn T."/>
            <person name="Peeters S.H."/>
            <person name="Heuer A."/>
            <person name="Rast P."/>
            <person name="Oberbeckmann S."/>
            <person name="Bunk B."/>
            <person name="Jeske O."/>
            <person name="Meyerdierks A."/>
            <person name="Storesund J.E."/>
            <person name="Kallscheuer N."/>
            <person name="Luecker S."/>
            <person name="Lage O.M."/>
            <person name="Pohl T."/>
            <person name="Merkel B.J."/>
            <person name="Hornburger P."/>
            <person name="Mueller R.-W."/>
            <person name="Bruemmer F."/>
            <person name="Labrenz M."/>
            <person name="Spormann A.M."/>
            <person name="Op den Camp H."/>
            <person name="Overmann J."/>
            <person name="Amann R."/>
            <person name="Jetten M.S.M."/>
            <person name="Mascher T."/>
            <person name="Medema M.H."/>
            <person name="Devos D.P."/>
            <person name="Kaster A.-K."/>
            <person name="Ovreas L."/>
            <person name="Rohde M."/>
            <person name="Galperin M.Y."/>
            <person name="Jogler C."/>
        </authorList>
    </citation>
    <scope>NUCLEOTIDE SEQUENCE [LARGE SCALE GENOMIC DNA]</scope>
    <source>
        <strain evidence="8 9">OJF2</strain>
    </source>
</reference>
<keyword evidence="3" id="KW-0731">Sigma factor</keyword>
<name>A0A5B9VVA0_9BACT</name>
<dbReference type="InterPro" id="IPR036388">
    <property type="entry name" value="WH-like_DNA-bd_sf"/>
</dbReference>
<accession>A0A5B9VVA0</accession>
<dbReference type="Gene3D" id="1.10.1740.10">
    <property type="match status" value="1"/>
</dbReference>
<dbReference type="InterPro" id="IPR013325">
    <property type="entry name" value="RNA_pol_sigma_r2"/>
</dbReference>
<evidence type="ECO:0000259" key="7">
    <source>
        <dbReference type="Pfam" id="PF04545"/>
    </source>
</evidence>
<dbReference type="PANTHER" id="PTHR43133">
    <property type="entry name" value="RNA POLYMERASE ECF-TYPE SIGMA FACTO"/>
    <property type="match status" value="1"/>
</dbReference>
<dbReference type="InterPro" id="IPR007627">
    <property type="entry name" value="RNA_pol_sigma70_r2"/>
</dbReference>
<dbReference type="Proteomes" id="UP000324233">
    <property type="component" value="Chromosome"/>
</dbReference>
<evidence type="ECO:0000256" key="3">
    <source>
        <dbReference type="ARBA" id="ARBA00023082"/>
    </source>
</evidence>
<proteinExistence type="inferred from homology"/>
<evidence type="ECO:0000256" key="4">
    <source>
        <dbReference type="ARBA" id="ARBA00023125"/>
    </source>
</evidence>
<dbReference type="CDD" id="cd06171">
    <property type="entry name" value="Sigma70_r4"/>
    <property type="match status" value="1"/>
</dbReference>
<dbReference type="InterPro" id="IPR014284">
    <property type="entry name" value="RNA_pol_sigma-70_dom"/>
</dbReference>
<dbReference type="Pfam" id="PF04542">
    <property type="entry name" value="Sigma70_r2"/>
    <property type="match status" value="1"/>
</dbReference>
<dbReference type="InterPro" id="IPR007630">
    <property type="entry name" value="RNA_pol_sigma70_r4"/>
</dbReference>
<dbReference type="GO" id="GO:0006352">
    <property type="term" value="P:DNA-templated transcription initiation"/>
    <property type="evidence" value="ECO:0007669"/>
    <property type="project" value="InterPro"/>
</dbReference>
<dbReference type="GO" id="GO:0003677">
    <property type="term" value="F:DNA binding"/>
    <property type="evidence" value="ECO:0007669"/>
    <property type="project" value="UniProtKB-KW"/>
</dbReference>
<evidence type="ECO:0000256" key="2">
    <source>
        <dbReference type="ARBA" id="ARBA00023015"/>
    </source>
</evidence>
<gene>
    <name evidence="8" type="primary">sigW_1</name>
    <name evidence="8" type="ORF">OJF2_03240</name>
</gene>
<dbReference type="SUPFAM" id="SSF88946">
    <property type="entry name" value="Sigma2 domain of RNA polymerase sigma factors"/>
    <property type="match status" value="1"/>
</dbReference>
<evidence type="ECO:0000313" key="8">
    <source>
        <dbReference type="EMBL" id="QEH31857.1"/>
    </source>
</evidence>
<keyword evidence="2" id="KW-0805">Transcription regulation</keyword>
<protein>
    <submittedName>
        <fullName evidence="8">ECF RNA polymerase sigma factor SigW</fullName>
    </submittedName>
</protein>
<dbReference type="KEGG" id="agv:OJF2_03240"/>
<feature type="domain" description="RNA polymerase sigma-70 region 4" evidence="7">
    <location>
        <begin position="135"/>
        <end position="183"/>
    </location>
</feature>
<dbReference type="Pfam" id="PF04545">
    <property type="entry name" value="Sigma70_r4"/>
    <property type="match status" value="1"/>
</dbReference>
<dbReference type="InterPro" id="IPR039425">
    <property type="entry name" value="RNA_pol_sigma-70-like"/>
</dbReference>
<keyword evidence="9" id="KW-1185">Reference proteome</keyword>
<dbReference type="OrthoDB" id="2046835at2"/>
<dbReference type="AlphaFoldDB" id="A0A5B9VVA0"/>
<dbReference type="NCBIfam" id="TIGR02937">
    <property type="entry name" value="sigma70-ECF"/>
    <property type="match status" value="1"/>
</dbReference>
<dbReference type="PANTHER" id="PTHR43133:SF50">
    <property type="entry name" value="ECF RNA POLYMERASE SIGMA FACTOR SIGM"/>
    <property type="match status" value="1"/>
</dbReference>
<organism evidence="8 9">
    <name type="scientific">Aquisphaera giovannonii</name>
    <dbReference type="NCBI Taxonomy" id="406548"/>
    <lineage>
        <taxon>Bacteria</taxon>
        <taxon>Pseudomonadati</taxon>
        <taxon>Planctomycetota</taxon>
        <taxon>Planctomycetia</taxon>
        <taxon>Isosphaerales</taxon>
        <taxon>Isosphaeraceae</taxon>
        <taxon>Aquisphaera</taxon>
    </lineage>
</organism>
<sequence length="192" mass="20684">MTDPTADDDDPDAELVARLRRGDRDAFAALVRRWDGPLLRIAARVTGDVHEAEEVRQAVLVRLLRAPGAIREPARLAGWLRRAAVNEAIAAVRGRSRREKAAGRIRARAAALAATGPDPADALAALDESARLAAALRSFEPDERALLSLRFDEGLTFAEIADAMDAPASTVKSRVARLVARLRILLADDPDG</sequence>
<keyword evidence="5" id="KW-0804">Transcription</keyword>
<dbReference type="Gene3D" id="1.10.10.10">
    <property type="entry name" value="Winged helix-like DNA-binding domain superfamily/Winged helix DNA-binding domain"/>
    <property type="match status" value="1"/>
</dbReference>
<dbReference type="RefSeq" id="WP_148590624.1">
    <property type="nucleotide sequence ID" value="NZ_CP042997.1"/>
</dbReference>
<evidence type="ECO:0000256" key="5">
    <source>
        <dbReference type="ARBA" id="ARBA00023163"/>
    </source>
</evidence>
<evidence type="ECO:0000313" key="9">
    <source>
        <dbReference type="Proteomes" id="UP000324233"/>
    </source>
</evidence>
<dbReference type="GO" id="GO:0016987">
    <property type="term" value="F:sigma factor activity"/>
    <property type="evidence" value="ECO:0007669"/>
    <property type="project" value="UniProtKB-KW"/>
</dbReference>
<feature type="domain" description="RNA polymerase sigma-70 region 2" evidence="6">
    <location>
        <begin position="30"/>
        <end position="98"/>
    </location>
</feature>
<dbReference type="InterPro" id="IPR013324">
    <property type="entry name" value="RNA_pol_sigma_r3/r4-like"/>
</dbReference>
<dbReference type="EMBL" id="CP042997">
    <property type="protein sequence ID" value="QEH31857.1"/>
    <property type="molecule type" value="Genomic_DNA"/>
</dbReference>
<evidence type="ECO:0000256" key="1">
    <source>
        <dbReference type="ARBA" id="ARBA00010641"/>
    </source>
</evidence>
<dbReference type="SUPFAM" id="SSF88659">
    <property type="entry name" value="Sigma3 and sigma4 domains of RNA polymerase sigma factors"/>
    <property type="match status" value="1"/>
</dbReference>
<evidence type="ECO:0000259" key="6">
    <source>
        <dbReference type="Pfam" id="PF04542"/>
    </source>
</evidence>
<comment type="similarity">
    <text evidence="1">Belongs to the sigma-70 factor family. ECF subfamily.</text>
</comment>